<sequence length="378" mass="40291">MPSAPQSFRPFPENRMLHDLELIQVGKTYEDGTVAVADFDLSVEKGEFVAFLGPSGCGKTTTLRMIAGFETITHGDILIKGRNVSELPPERRPTSMIFQNYALFPHMNVRQNVEYGLAVRGIGKAERRQRAGRILEKLGLSALADKRADRLSGGQRQRIALARGLVVEPDILLLDEPLGALDANLRRVIQNELKLLQKELGITFVFVTHAQSEALGLSDRVVVMSNGKVEQISAPRELYTRPATPFVAGFIGANAIFEGVAASGASGGRCRLDTAFGPMEGTGDGEGLAGRGAIIAVPADALDVHPAGWQGAGPLNHVAGTVLSREVVGHIGHLQIALPGRRPVAVEAHVDKFETLAAGPGDAVVLSWAPERSSVIAA</sequence>
<dbReference type="InterPro" id="IPR008995">
    <property type="entry name" value="Mo/tungstate-bd_C_term_dom"/>
</dbReference>
<dbReference type="Proteomes" id="UP000644699">
    <property type="component" value="Unassembled WGS sequence"/>
</dbReference>
<dbReference type="SUPFAM" id="SSF50331">
    <property type="entry name" value="MOP-like"/>
    <property type="match status" value="1"/>
</dbReference>
<dbReference type="FunFam" id="3.40.50.300:FF:000042">
    <property type="entry name" value="Maltose/maltodextrin ABC transporter, ATP-binding protein"/>
    <property type="match status" value="1"/>
</dbReference>
<comment type="caution">
    <text evidence="7">The sequence shown here is derived from an EMBL/GenBank/DDBJ whole genome shotgun (WGS) entry which is preliminary data.</text>
</comment>
<reference evidence="7" key="2">
    <citation type="submission" date="2020-09" db="EMBL/GenBank/DDBJ databases">
        <authorList>
            <person name="Sun Q."/>
            <person name="Zhou Y."/>
        </authorList>
    </citation>
    <scope>NUCLEOTIDE SEQUENCE</scope>
    <source>
        <strain evidence="7">CGMCC 1.15367</strain>
    </source>
</reference>
<keyword evidence="8" id="KW-1185">Reference proteome</keyword>
<keyword evidence="5" id="KW-0067">ATP-binding</keyword>
<dbReference type="Gene3D" id="3.40.50.300">
    <property type="entry name" value="P-loop containing nucleotide triphosphate hydrolases"/>
    <property type="match status" value="1"/>
</dbReference>
<dbReference type="GO" id="GO:0016887">
    <property type="term" value="F:ATP hydrolysis activity"/>
    <property type="evidence" value="ECO:0007669"/>
    <property type="project" value="InterPro"/>
</dbReference>
<dbReference type="PANTHER" id="PTHR42781:SF4">
    <property type="entry name" value="SPERMIDINE_PUTRESCINE IMPORT ATP-BINDING PROTEIN POTA"/>
    <property type="match status" value="1"/>
</dbReference>
<evidence type="ECO:0000313" key="8">
    <source>
        <dbReference type="Proteomes" id="UP000644699"/>
    </source>
</evidence>
<dbReference type="InterPro" id="IPR003593">
    <property type="entry name" value="AAA+_ATPase"/>
</dbReference>
<dbReference type="Gene3D" id="2.40.50.100">
    <property type="match status" value="1"/>
</dbReference>
<dbReference type="AlphaFoldDB" id="A0A916ZHY4"/>
<proteinExistence type="inferred from homology"/>
<dbReference type="EMBL" id="BMIQ01000002">
    <property type="protein sequence ID" value="GGD98838.1"/>
    <property type="molecule type" value="Genomic_DNA"/>
</dbReference>
<comment type="similarity">
    <text evidence="2">Belongs to the ABC transporter superfamily.</text>
</comment>
<dbReference type="InterPro" id="IPR027417">
    <property type="entry name" value="P-loop_NTPase"/>
</dbReference>
<evidence type="ECO:0000256" key="4">
    <source>
        <dbReference type="ARBA" id="ARBA00022741"/>
    </source>
</evidence>
<organism evidence="7 8">
    <name type="scientific">Aureimonas endophytica</name>
    <dbReference type="NCBI Taxonomy" id="2027858"/>
    <lineage>
        <taxon>Bacteria</taxon>
        <taxon>Pseudomonadati</taxon>
        <taxon>Pseudomonadota</taxon>
        <taxon>Alphaproteobacteria</taxon>
        <taxon>Hyphomicrobiales</taxon>
        <taxon>Aurantimonadaceae</taxon>
        <taxon>Aureimonas</taxon>
    </lineage>
</organism>
<dbReference type="InterPro" id="IPR050093">
    <property type="entry name" value="ABC_SmlMolc_Importer"/>
</dbReference>
<dbReference type="PANTHER" id="PTHR42781">
    <property type="entry name" value="SPERMIDINE/PUTRESCINE IMPORT ATP-BINDING PROTEIN POTA"/>
    <property type="match status" value="1"/>
</dbReference>
<dbReference type="InterPro" id="IPR003439">
    <property type="entry name" value="ABC_transporter-like_ATP-bd"/>
</dbReference>
<evidence type="ECO:0000256" key="1">
    <source>
        <dbReference type="ARBA" id="ARBA00004417"/>
    </source>
</evidence>
<reference evidence="7" key="1">
    <citation type="journal article" date="2014" name="Int. J. Syst. Evol. Microbiol.">
        <title>Complete genome sequence of Corynebacterium casei LMG S-19264T (=DSM 44701T), isolated from a smear-ripened cheese.</title>
        <authorList>
            <consortium name="US DOE Joint Genome Institute (JGI-PGF)"/>
            <person name="Walter F."/>
            <person name="Albersmeier A."/>
            <person name="Kalinowski J."/>
            <person name="Ruckert C."/>
        </authorList>
    </citation>
    <scope>NUCLEOTIDE SEQUENCE</scope>
    <source>
        <strain evidence="7">CGMCC 1.15367</strain>
    </source>
</reference>
<evidence type="ECO:0000256" key="5">
    <source>
        <dbReference type="ARBA" id="ARBA00022840"/>
    </source>
</evidence>
<dbReference type="GO" id="GO:0140359">
    <property type="term" value="F:ABC-type transporter activity"/>
    <property type="evidence" value="ECO:0007669"/>
    <property type="project" value="UniProtKB-ARBA"/>
</dbReference>
<dbReference type="Pfam" id="PF08402">
    <property type="entry name" value="TOBE_2"/>
    <property type="match status" value="1"/>
</dbReference>
<evidence type="ECO:0000256" key="3">
    <source>
        <dbReference type="ARBA" id="ARBA00022448"/>
    </source>
</evidence>
<dbReference type="SUPFAM" id="SSF52540">
    <property type="entry name" value="P-loop containing nucleoside triphosphate hydrolases"/>
    <property type="match status" value="1"/>
</dbReference>
<feature type="domain" description="ABC transporter" evidence="6">
    <location>
        <begin position="20"/>
        <end position="251"/>
    </location>
</feature>
<dbReference type="GO" id="GO:0005524">
    <property type="term" value="F:ATP binding"/>
    <property type="evidence" value="ECO:0007669"/>
    <property type="project" value="UniProtKB-KW"/>
</dbReference>
<dbReference type="PROSITE" id="PS00211">
    <property type="entry name" value="ABC_TRANSPORTER_1"/>
    <property type="match status" value="1"/>
</dbReference>
<dbReference type="PROSITE" id="PS50893">
    <property type="entry name" value="ABC_TRANSPORTER_2"/>
    <property type="match status" value="1"/>
</dbReference>
<dbReference type="SMART" id="SM00382">
    <property type="entry name" value="AAA"/>
    <property type="match status" value="1"/>
</dbReference>
<keyword evidence="4" id="KW-0547">Nucleotide-binding</keyword>
<dbReference type="GO" id="GO:0043190">
    <property type="term" value="C:ATP-binding cassette (ABC) transporter complex"/>
    <property type="evidence" value="ECO:0007669"/>
    <property type="project" value="InterPro"/>
</dbReference>
<comment type="subcellular location">
    <subcellularLocation>
        <location evidence="1">Cell inner membrane</location>
        <topology evidence="1">Peripheral membrane protein</topology>
    </subcellularLocation>
</comment>
<gene>
    <name evidence="7" type="ORF">GCM10011390_17010</name>
</gene>
<dbReference type="InterPro" id="IPR017871">
    <property type="entry name" value="ABC_transporter-like_CS"/>
</dbReference>
<evidence type="ECO:0000313" key="7">
    <source>
        <dbReference type="EMBL" id="GGD98838.1"/>
    </source>
</evidence>
<dbReference type="InterPro" id="IPR013611">
    <property type="entry name" value="Transp-assoc_OB_typ2"/>
</dbReference>
<name>A0A916ZHY4_9HYPH</name>
<evidence type="ECO:0000256" key="2">
    <source>
        <dbReference type="ARBA" id="ARBA00005417"/>
    </source>
</evidence>
<evidence type="ECO:0000259" key="6">
    <source>
        <dbReference type="PROSITE" id="PS50893"/>
    </source>
</evidence>
<dbReference type="Pfam" id="PF00005">
    <property type="entry name" value="ABC_tran"/>
    <property type="match status" value="1"/>
</dbReference>
<keyword evidence="3" id="KW-0813">Transport</keyword>
<protein>
    <submittedName>
        <fullName evidence="7">Polyamine-transporting ATPase</fullName>
    </submittedName>
</protein>
<accession>A0A916ZHY4</accession>